<evidence type="ECO:0000313" key="1">
    <source>
        <dbReference type="EMBL" id="GIY05390.1"/>
    </source>
</evidence>
<name>A0AAV4QBL5_CAEEX</name>
<accession>A0AAV4QBL5</accession>
<dbReference type="AlphaFoldDB" id="A0AAV4QBL5"/>
<dbReference type="Proteomes" id="UP001054945">
    <property type="component" value="Unassembled WGS sequence"/>
</dbReference>
<protein>
    <submittedName>
        <fullName evidence="1">Uncharacterized protein</fullName>
    </submittedName>
</protein>
<comment type="caution">
    <text evidence="1">The sequence shown here is derived from an EMBL/GenBank/DDBJ whole genome shotgun (WGS) entry which is preliminary data.</text>
</comment>
<evidence type="ECO:0000313" key="2">
    <source>
        <dbReference type="Proteomes" id="UP001054945"/>
    </source>
</evidence>
<reference evidence="1 2" key="1">
    <citation type="submission" date="2021-06" db="EMBL/GenBank/DDBJ databases">
        <title>Caerostris extrusa draft genome.</title>
        <authorList>
            <person name="Kono N."/>
            <person name="Arakawa K."/>
        </authorList>
    </citation>
    <scope>NUCLEOTIDE SEQUENCE [LARGE SCALE GENOMIC DNA]</scope>
</reference>
<organism evidence="1 2">
    <name type="scientific">Caerostris extrusa</name>
    <name type="common">Bark spider</name>
    <name type="synonym">Caerostris bankana</name>
    <dbReference type="NCBI Taxonomy" id="172846"/>
    <lineage>
        <taxon>Eukaryota</taxon>
        <taxon>Metazoa</taxon>
        <taxon>Ecdysozoa</taxon>
        <taxon>Arthropoda</taxon>
        <taxon>Chelicerata</taxon>
        <taxon>Arachnida</taxon>
        <taxon>Araneae</taxon>
        <taxon>Araneomorphae</taxon>
        <taxon>Entelegynae</taxon>
        <taxon>Araneoidea</taxon>
        <taxon>Araneidae</taxon>
        <taxon>Caerostris</taxon>
    </lineage>
</organism>
<proteinExistence type="predicted"/>
<gene>
    <name evidence="1" type="ORF">CEXT_354201</name>
</gene>
<dbReference type="EMBL" id="BPLR01005836">
    <property type="protein sequence ID" value="GIY05390.1"/>
    <property type="molecule type" value="Genomic_DNA"/>
</dbReference>
<keyword evidence="2" id="KW-1185">Reference proteome</keyword>
<sequence>MTSINKKYINESKISQSSSDEDFIQKDNLNCHILNRKKCNGEANEFFLFLTEFQEIHNDERLPAEGKFQYLIQSGVPEVKLRKIWRRFARTNLCARFTEHGYEERNCRKLTN</sequence>